<dbReference type="OrthoDB" id="9770452at2"/>
<accession>A0A4U7JFH8</accession>
<keyword evidence="6" id="KW-1185">Reference proteome</keyword>
<dbReference type="RefSeq" id="WP_137698057.1">
    <property type="nucleotide sequence ID" value="NZ_CP061336.1"/>
</dbReference>
<organism evidence="5 6">
    <name type="scientific">Ruminiclostridium herbifermentans</name>
    <dbReference type="NCBI Taxonomy" id="2488810"/>
    <lineage>
        <taxon>Bacteria</taxon>
        <taxon>Bacillati</taxon>
        <taxon>Bacillota</taxon>
        <taxon>Clostridia</taxon>
        <taxon>Eubacteriales</taxon>
        <taxon>Oscillospiraceae</taxon>
        <taxon>Ruminiclostridium</taxon>
    </lineage>
</organism>
<evidence type="ECO:0000256" key="4">
    <source>
        <dbReference type="ARBA" id="ARBA00023002"/>
    </source>
</evidence>
<dbReference type="PROSITE" id="PS51349">
    <property type="entry name" value="FMN_HYDROXY_ACID_DH_2"/>
    <property type="match status" value="1"/>
</dbReference>
<sequence>MENNDKEYLKNAGDSDIITREYFDSLLLEMRHIDSVIPSTKLELYGETFDTPIMTAALSHLNRIRERGMAEMAKGAVSANAVNWSGMGDEAELEEITKTGARTIKIIKPYTDNNYIFRRIEHAEKCGVLAVGMDVDHSFGENGKYDNVMGHQMSSKSLQEIKEFVKATKLPFIVKGVLSEQDAYKCLEAGVRGIVVSHHHGIMKYAVPPLMILPKIAKVIDNKIPIFVDCGIISGMDVFKALALGATAVSVGRAIMEPLRMEGSEGVKKQIEKMTEELAGVMARTCTPDIKHIDSSIIWHRG</sequence>
<reference evidence="5 6" key="1">
    <citation type="submission" date="2020-09" db="EMBL/GenBank/DDBJ databases">
        <title>Characterization and genome sequencing of Ruminiclostridium sp. nov. MA18.</title>
        <authorList>
            <person name="Rettenmaier R."/>
            <person name="Kowollik M.-L."/>
            <person name="Liebl W."/>
            <person name="Zverlov V."/>
        </authorList>
    </citation>
    <scope>NUCLEOTIDE SEQUENCE [LARGE SCALE GENOMIC DNA]</scope>
    <source>
        <strain evidence="5 6">MA18</strain>
    </source>
</reference>
<dbReference type="InterPro" id="IPR013785">
    <property type="entry name" value="Aldolase_TIM"/>
</dbReference>
<dbReference type="KEGG" id="rher:EHE19_004325"/>
<dbReference type="Gene3D" id="3.20.20.70">
    <property type="entry name" value="Aldolase class I"/>
    <property type="match status" value="1"/>
</dbReference>
<evidence type="ECO:0000313" key="5">
    <source>
        <dbReference type="EMBL" id="QNU68743.1"/>
    </source>
</evidence>
<proteinExistence type="predicted"/>
<evidence type="ECO:0000256" key="3">
    <source>
        <dbReference type="ARBA" id="ARBA00022643"/>
    </source>
</evidence>
<dbReference type="PANTHER" id="PTHR10578:SF107">
    <property type="entry name" value="2-HYDROXYACID OXIDASE 1"/>
    <property type="match status" value="1"/>
</dbReference>
<keyword evidence="2" id="KW-0285">Flavoprotein</keyword>
<gene>
    <name evidence="5" type="ORF">EHE19_004325</name>
</gene>
<evidence type="ECO:0000313" key="6">
    <source>
        <dbReference type="Proteomes" id="UP000306409"/>
    </source>
</evidence>
<keyword evidence="4" id="KW-0560">Oxidoreductase</keyword>
<dbReference type="InterPro" id="IPR037396">
    <property type="entry name" value="FMN_HAD"/>
</dbReference>
<dbReference type="PANTHER" id="PTHR10578">
    <property type="entry name" value="S -2-HYDROXY-ACID OXIDASE-RELATED"/>
    <property type="match status" value="1"/>
</dbReference>
<dbReference type="Proteomes" id="UP000306409">
    <property type="component" value="Chromosome"/>
</dbReference>
<dbReference type="InterPro" id="IPR000262">
    <property type="entry name" value="FMN-dep_DH"/>
</dbReference>
<keyword evidence="3" id="KW-0288">FMN</keyword>
<dbReference type="SUPFAM" id="SSF51395">
    <property type="entry name" value="FMN-linked oxidoreductases"/>
    <property type="match status" value="1"/>
</dbReference>
<protein>
    <submittedName>
        <fullName evidence="5">Alpha-hydroxy-acid oxidizing protein</fullName>
    </submittedName>
</protein>
<comment type="cofactor">
    <cofactor evidence="1">
        <name>FMN</name>
        <dbReference type="ChEBI" id="CHEBI:58210"/>
    </cofactor>
</comment>
<dbReference type="EMBL" id="CP061336">
    <property type="protein sequence ID" value="QNU68743.1"/>
    <property type="molecule type" value="Genomic_DNA"/>
</dbReference>
<name>A0A4U7JFH8_9FIRM</name>
<evidence type="ECO:0000256" key="2">
    <source>
        <dbReference type="ARBA" id="ARBA00022630"/>
    </source>
</evidence>
<dbReference type="GO" id="GO:0016491">
    <property type="term" value="F:oxidoreductase activity"/>
    <property type="evidence" value="ECO:0007669"/>
    <property type="project" value="UniProtKB-KW"/>
</dbReference>
<dbReference type="Pfam" id="PF01070">
    <property type="entry name" value="FMN_dh"/>
    <property type="match status" value="1"/>
</dbReference>
<evidence type="ECO:0000256" key="1">
    <source>
        <dbReference type="ARBA" id="ARBA00001917"/>
    </source>
</evidence>
<dbReference type="AlphaFoldDB" id="A0A4U7JFH8"/>